<comment type="caution">
    <text evidence="1">The sequence shown here is derived from an EMBL/GenBank/DDBJ whole genome shotgun (WGS) entry which is preliminary data.</text>
</comment>
<name>A0A1V1NYG1_9BACT</name>
<dbReference type="Proteomes" id="UP000189670">
    <property type="component" value="Unassembled WGS sequence"/>
</dbReference>
<sequence length="300" mass="33188">MVNFQGFLTNNEGQAVMEGEYQFTFSIWDGEFEESANKLWEETQQLTVSRGIYDVMLGAETPFPYTLSFAQPHYLSIQIDNGDYLKHNGAFLPLVMTWTAFRAKTFEGRIVKQVETNHTISQADDIVMVKGGITLTLPAPDSFHGRIFSVINNDDNQNNCMIVGHINSKDQTITLTNQNDQISFVSDGNTWHIFGFSVLDRIVTDQKANTVDVYSKTDLDNYVSTVRLAVSDTAYITGVLSVSGKLTVDDTANLNHVNMSGKVLATDQMEINKMSADSGSIESLSANTASFTNTNISEGL</sequence>
<gene>
    <name evidence="1" type="ORF">OMM_11454</name>
</gene>
<proteinExistence type="predicted"/>
<accession>A0A1V1NYG1</accession>
<organism evidence="1 2">
    <name type="scientific">Candidatus Magnetoglobus multicellularis str. Araruama</name>
    <dbReference type="NCBI Taxonomy" id="890399"/>
    <lineage>
        <taxon>Bacteria</taxon>
        <taxon>Pseudomonadati</taxon>
        <taxon>Thermodesulfobacteriota</taxon>
        <taxon>Desulfobacteria</taxon>
        <taxon>Desulfobacterales</taxon>
        <taxon>Desulfobacteraceae</taxon>
        <taxon>Candidatus Magnetoglobus</taxon>
    </lineage>
</organism>
<reference evidence="2" key="1">
    <citation type="submission" date="2012-11" db="EMBL/GenBank/DDBJ databases">
        <authorList>
            <person name="Lucero-Rivera Y.E."/>
            <person name="Tovar-Ramirez D."/>
        </authorList>
    </citation>
    <scope>NUCLEOTIDE SEQUENCE [LARGE SCALE GENOMIC DNA]</scope>
    <source>
        <strain evidence="2">Araruama</strain>
    </source>
</reference>
<feature type="non-terminal residue" evidence="1">
    <location>
        <position position="300"/>
    </location>
</feature>
<evidence type="ECO:0000313" key="1">
    <source>
        <dbReference type="EMBL" id="ETR67565.1"/>
    </source>
</evidence>
<protein>
    <submittedName>
        <fullName evidence="1">Uncharacterized protein</fullName>
    </submittedName>
</protein>
<dbReference type="EMBL" id="ATBP01001321">
    <property type="protein sequence ID" value="ETR67565.1"/>
    <property type="molecule type" value="Genomic_DNA"/>
</dbReference>
<evidence type="ECO:0000313" key="2">
    <source>
        <dbReference type="Proteomes" id="UP000189670"/>
    </source>
</evidence>
<dbReference type="AlphaFoldDB" id="A0A1V1NYG1"/>